<dbReference type="SUPFAM" id="SSF54373">
    <property type="entry name" value="FAD-linked reductases, C-terminal domain"/>
    <property type="match status" value="1"/>
</dbReference>
<dbReference type="GO" id="GO:0008718">
    <property type="term" value="F:D-amino-acid dehydrogenase activity"/>
    <property type="evidence" value="ECO:0007669"/>
    <property type="project" value="TreeGrafter"/>
</dbReference>
<evidence type="ECO:0000256" key="2">
    <source>
        <dbReference type="ARBA" id="ARBA00023002"/>
    </source>
</evidence>
<dbReference type="Proteomes" id="UP000481876">
    <property type="component" value="Unassembled WGS sequence"/>
</dbReference>
<dbReference type="GO" id="GO:0005737">
    <property type="term" value="C:cytoplasm"/>
    <property type="evidence" value="ECO:0007669"/>
    <property type="project" value="TreeGrafter"/>
</dbReference>
<feature type="domain" description="FAD dependent oxidoreductase" evidence="3">
    <location>
        <begin position="37"/>
        <end position="432"/>
    </location>
</feature>
<evidence type="ECO:0000313" key="4">
    <source>
        <dbReference type="EMBL" id="KAB2759582.1"/>
    </source>
</evidence>
<dbReference type="PANTHER" id="PTHR13847">
    <property type="entry name" value="SARCOSINE DEHYDROGENASE-RELATED"/>
    <property type="match status" value="1"/>
</dbReference>
<dbReference type="AlphaFoldDB" id="A0A6L3YZ62"/>
<accession>A0A6L3YZ62</accession>
<comment type="similarity">
    <text evidence="1">Belongs to the DadA oxidoreductase family.</text>
</comment>
<keyword evidence="2" id="KW-0560">Oxidoreductase</keyword>
<dbReference type="GO" id="GO:0055130">
    <property type="term" value="P:D-alanine catabolic process"/>
    <property type="evidence" value="ECO:0007669"/>
    <property type="project" value="TreeGrafter"/>
</dbReference>
<dbReference type="Pfam" id="PF01266">
    <property type="entry name" value="DAO"/>
    <property type="match status" value="1"/>
</dbReference>
<dbReference type="InterPro" id="IPR006076">
    <property type="entry name" value="FAD-dep_OxRdtase"/>
</dbReference>
<organism evidence="4 5">
    <name type="scientific">Brucella anthropi</name>
    <name type="common">Ochrobactrum anthropi</name>
    <dbReference type="NCBI Taxonomy" id="529"/>
    <lineage>
        <taxon>Bacteria</taxon>
        <taxon>Pseudomonadati</taxon>
        <taxon>Pseudomonadota</taxon>
        <taxon>Alphaproteobacteria</taxon>
        <taxon>Hyphomicrobiales</taxon>
        <taxon>Brucellaceae</taxon>
        <taxon>Brucella/Ochrobactrum group</taxon>
        <taxon>Brucella</taxon>
    </lineage>
</organism>
<dbReference type="EMBL" id="WBWS01000041">
    <property type="protein sequence ID" value="KAB2759582.1"/>
    <property type="molecule type" value="Genomic_DNA"/>
</dbReference>
<dbReference type="Gene3D" id="3.50.50.60">
    <property type="entry name" value="FAD/NAD(P)-binding domain"/>
    <property type="match status" value="2"/>
</dbReference>
<evidence type="ECO:0000313" key="5">
    <source>
        <dbReference type="Proteomes" id="UP000481876"/>
    </source>
</evidence>
<reference evidence="4 5" key="1">
    <citation type="submission" date="2019-09" db="EMBL/GenBank/DDBJ databases">
        <title>Taxonomic organization of the family Brucellaceae based on a phylogenomic approach.</title>
        <authorList>
            <person name="Leclercq S."/>
            <person name="Cloeckaert A."/>
            <person name="Zygmunt M.S."/>
        </authorList>
    </citation>
    <scope>NUCLEOTIDE SEQUENCE [LARGE SCALE GENOMIC DNA]</scope>
    <source>
        <strain evidence="4 5">LMG 3313</strain>
    </source>
</reference>
<evidence type="ECO:0000259" key="3">
    <source>
        <dbReference type="Pfam" id="PF01266"/>
    </source>
</evidence>
<dbReference type="Gene3D" id="3.30.9.10">
    <property type="entry name" value="D-Amino Acid Oxidase, subunit A, domain 2"/>
    <property type="match status" value="1"/>
</dbReference>
<sequence length="452" mass="49202">MAVDARRLFIGILAMPPVKFMRIIWSTRDEAGPERRRVVVIGAGVVGVMSAYGLSRRGFEVTVLDAMSGPAEMCSQGNAGIMAIGHAKAWAGPDALPAMVKAFAGRDPSVKISRLNDPALWWWGTEFLANCTSTAHHRNTEALQRLSRYSRDLLLDAQIKMDLPMEVRSNGGLYIFQDQAQFESYKASIQKYGNDELTVLERDELISREAGLSGFSDRLVGGIYSASDAVGDCRLFTERTVAYLENSKGVEFRFGTAVTGFRCSAKAVEAVKTNQGEIECGAVVLATGVETCDLTRLLGFSPNIYPVKGYSGTWKVTDPTGLPNLPYVDETELLAVATYGGRLRVTAIAEFVGRDRSLRTDRTAYIADYVKRSFGSAVDLSAPSFWAGLRPTTPAGPPFLGRVRKFNNLWINAGHGQLGWTMAMGCGELLSQKINGEPIALQNVSATANWLS</sequence>
<dbReference type="PANTHER" id="PTHR13847:SF280">
    <property type="entry name" value="D-AMINO ACID DEHYDROGENASE"/>
    <property type="match status" value="1"/>
</dbReference>
<dbReference type="SUPFAM" id="SSF51905">
    <property type="entry name" value="FAD/NAD(P)-binding domain"/>
    <property type="match status" value="1"/>
</dbReference>
<proteinExistence type="inferred from homology"/>
<protein>
    <submittedName>
        <fullName evidence="4">FAD-dependent oxidoreductase</fullName>
    </submittedName>
</protein>
<evidence type="ECO:0000256" key="1">
    <source>
        <dbReference type="ARBA" id="ARBA00009410"/>
    </source>
</evidence>
<comment type="caution">
    <text evidence="4">The sequence shown here is derived from an EMBL/GenBank/DDBJ whole genome shotgun (WGS) entry which is preliminary data.</text>
</comment>
<dbReference type="RefSeq" id="WP_151664439.1">
    <property type="nucleotide sequence ID" value="NZ_WBWS01000041.1"/>
</dbReference>
<dbReference type="InterPro" id="IPR036188">
    <property type="entry name" value="FAD/NAD-bd_sf"/>
</dbReference>
<dbReference type="GO" id="GO:0005886">
    <property type="term" value="C:plasma membrane"/>
    <property type="evidence" value="ECO:0007669"/>
    <property type="project" value="TreeGrafter"/>
</dbReference>
<name>A0A6L3YZ62_BRUAN</name>
<gene>
    <name evidence="4" type="ORF">F9L04_24375</name>
</gene>